<dbReference type="PROSITE" id="PS51085">
    <property type="entry name" value="2FE2S_FER_2"/>
    <property type="match status" value="1"/>
</dbReference>
<keyword evidence="5" id="KW-0274">FAD</keyword>
<dbReference type="Pfam" id="PF00111">
    <property type="entry name" value="Fer2"/>
    <property type="match status" value="1"/>
</dbReference>
<accession>A0A239ITA7</accession>
<dbReference type="PROSITE" id="PS51384">
    <property type="entry name" value="FAD_FR"/>
    <property type="match status" value="1"/>
</dbReference>
<evidence type="ECO:0000256" key="3">
    <source>
        <dbReference type="ARBA" id="ARBA00022714"/>
    </source>
</evidence>
<gene>
    <name evidence="11" type="ORF">SAMN05421642_107214</name>
</gene>
<dbReference type="Gene3D" id="2.40.30.10">
    <property type="entry name" value="Translation factors"/>
    <property type="match status" value="1"/>
</dbReference>
<keyword evidence="3" id="KW-0001">2Fe-2S</keyword>
<dbReference type="PRINTS" id="PR00371">
    <property type="entry name" value="FPNCR"/>
</dbReference>
<evidence type="ECO:0000256" key="5">
    <source>
        <dbReference type="ARBA" id="ARBA00022827"/>
    </source>
</evidence>
<keyword evidence="2" id="KW-0285">Flavoprotein</keyword>
<dbReference type="RefSeq" id="WP_089247162.1">
    <property type="nucleotide sequence ID" value="NZ_FZOW01000007.1"/>
</dbReference>
<dbReference type="CDD" id="cd06214">
    <property type="entry name" value="PA_degradation_oxidoreductase_like"/>
    <property type="match status" value="1"/>
</dbReference>
<dbReference type="PANTHER" id="PTHR47354">
    <property type="entry name" value="NADH OXIDOREDUCTASE HCR"/>
    <property type="match status" value="1"/>
</dbReference>
<keyword evidence="12" id="KW-1185">Reference proteome</keyword>
<keyword evidence="7" id="KW-0408">Iron</keyword>
<evidence type="ECO:0000256" key="7">
    <source>
        <dbReference type="ARBA" id="ARBA00023004"/>
    </source>
</evidence>
<dbReference type="Pfam" id="PF00970">
    <property type="entry name" value="FAD_binding_6"/>
    <property type="match status" value="1"/>
</dbReference>
<dbReference type="InterPro" id="IPR036010">
    <property type="entry name" value="2Fe-2S_ferredoxin-like_sf"/>
</dbReference>
<keyword evidence="6" id="KW-0560">Oxidoreductase</keyword>
<dbReference type="Proteomes" id="UP000198327">
    <property type="component" value="Unassembled WGS sequence"/>
</dbReference>
<dbReference type="PROSITE" id="PS00197">
    <property type="entry name" value="2FE2S_FER_1"/>
    <property type="match status" value="1"/>
</dbReference>
<dbReference type="SUPFAM" id="SSF52343">
    <property type="entry name" value="Ferredoxin reductase-like, C-terminal NADP-linked domain"/>
    <property type="match status" value="1"/>
</dbReference>
<keyword evidence="8" id="KW-0411">Iron-sulfur</keyword>
<evidence type="ECO:0000259" key="10">
    <source>
        <dbReference type="PROSITE" id="PS51384"/>
    </source>
</evidence>
<organism evidence="11 12">
    <name type="scientific">Rhodococcoides kyotonense</name>
    <dbReference type="NCBI Taxonomy" id="398843"/>
    <lineage>
        <taxon>Bacteria</taxon>
        <taxon>Bacillati</taxon>
        <taxon>Actinomycetota</taxon>
        <taxon>Actinomycetes</taxon>
        <taxon>Mycobacteriales</taxon>
        <taxon>Nocardiaceae</taxon>
        <taxon>Rhodococcoides</taxon>
    </lineage>
</organism>
<dbReference type="SUPFAM" id="SSF54292">
    <property type="entry name" value="2Fe-2S ferredoxin-like"/>
    <property type="match status" value="1"/>
</dbReference>
<evidence type="ECO:0000256" key="4">
    <source>
        <dbReference type="ARBA" id="ARBA00022723"/>
    </source>
</evidence>
<feature type="domain" description="FAD-binding FR-type" evidence="10">
    <location>
        <begin position="8"/>
        <end position="108"/>
    </location>
</feature>
<evidence type="ECO:0000256" key="8">
    <source>
        <dbReference type="ARBA" id="ARBA00023014"/>
    </source>
</evidence>
<evidence type="ECO:0000256" key="1">
    <source>
        <dbReference type="ARBA" id="ARBA00001974"/>
    </source>
</evidence>
<evidence type="ECO:0000313" key="11">
    <source>
        <dbReference type="EMBL" id="SNS96827.1"/>
    </source>
</evidence>
<sequence length="337" mass="36174">MTLVESRTLGVELEIRDVVQETPDAVSIVFDGHVDYTPGQFLTLRVPSEQTEFVARCYSLASSPATDSALKVTVKRTRDGYASNWLCDNAEPGLRLRILPPSGTFTAVSFEHDLSLFAGGSGITPIISILKSALATSTVNVALFYANRDRVSVIFDDELAELEDRYPGRIRVVHWLESERGIPGADDLRAFAGPVTDSHAYICGPGPFMAAVESTLHGLGVEHVHVERFVSLSGDPFTLSLDTEPSAASSTVSVELDGEQHSLEWPSKSTLIDVLLAAGIDAPYSCREGECGSCACTLRSGTVDPGNITALAPEDVDDGYILACQAKPTSPHLDVEF</sequence>
<evidence type="ECO:0000256" key="2">
    <source>
        <dbReference type="ARBA" id="ARBA00022630"/>
    </source>
</evidence>
<dbReference type="InterPro" id="IPR001433">
    <property type="entry name" value="OxRdtase_FAD/NAD-bd"/>
</dbReference>
<reference evidence="12" key="1">
    <citation type="submission" date="2017-06" db="EMBL/GenBank/DDBJ databases">
        <authorList>
            <person name="Varghese N."/>
            <person name="Submissions S."/>
        </authorList>
    </citation>
    <scope>NUCLEOTIDE SEQUENCE [LARGE SCALE GENOMIC DNA]</scope>
    <source>
        <strain evidence="12">JCM 23211</strain>
    </source>
</reference>
<dbReference type="CDD" id="cd00207">
    <property type="entry name" value="fer2"/>
    <property type="match status" value="1"/>
</dbReference>
<dbReference type="GO" id="GO:0046872">
    <property type="term" value="F:metal ion binding"/>
    <property type="evidence" value="ECO:0007669"/>
    <property type="project" value="UniProtKB-KW"/>
</dbReference>
<dbReference type="Gene3D" id="3.40.50.80">
    <property type="entry name" value="Nucleotide-binding domain of ferredoxin-NADP reductase (FNR) module"/>
    <property type="match status" value="1"/>
</dbReference>
<dbReference type="SUPFAM" id="SSF63380">
    <property type="entry name" value="Riboflavin synthase domain-like"/>
    <property type="match status" value="1"/>
</dbReference>
<dbReference type="InterPro" id="IPR008333">
    <property type="entry name" value="Cbr1-like_FAD-bd_dom"/>
</dbReference>
<dbReference type="GO" id="GO:0051537">
    <property type="term" value="F:2 iron, 2 sulfur cluster binding"/>
    <property type="evidence" value="ECO:0007669"/>
    <property type="project" value="UniProtKB-KW"/>
</dbReference>
<proteinExistence type="predicted"/>
<dbReference type="Pfam" id="PF00175">
    <property type="entry name" value="NAD_binding_1"/>
    <property type="match status" value="1"/>
</dbReference>
<dbReference type="GO" id="GO:0050660">
    <property type="term" value="F:flavin adenine dinucleotide binding"/>
    <property type="evidence" value="ECO:0007669"/>
    <property type="project" value="TreeGrafter"/>
</dbReference>
<dbReference type="PANTHER" id="PTHR47354:SF8">
    <property type="entry name" value="1,2-PHENYLACETYL-COA EPOXIDASE, SUBUNIT E"/>
    <property type="match status" value="1"/>
</dbReference>
<keyword evidence="11" id="KW-0503">Monooxygenase</keyword>
<evidence type="ECO:0000313" key="12">
    <source>
        <dbReference type="Proteomes" id="UP000198327"/>
    </source>
</evidence>
<dbReference type="InterPro" id="IPR039261">
    <property type="entry name" value="FNR_nucleotide-bd"/>
</dbReference>
<name>A0A239ITA7_9NOCA</name>
<protein>
    <submittedName>
        <fullName evidence="11">3-ketosteroid 9alpha-monooxygenase subunit B</fullName>
    </submittedName>
</protein>
<dbReference type="InterPro" id="IPR017938">
    <property type="entry name" value="Riboflavin_synthase-like_b-brl"/>
</dbReference>
<dbReference type="InterPro" id="IPR012675">
    <property type="entry name" value="Beta-grasp_dom_sf"/>
</dbReference>
<evidence type="ECO:0000256" key="6">
    <source>
        <dbReference type="ARBA" id="ARBA00023002"/>
    </source>
</evidence>
<comment type="cofactor">
    <cofactor evidence="1">
        <name>FAD</name>
        <dbReference type="ChEBI" id="CHEBI:57692"/>
    </cofactor>
</comment>
<dbReference type="PRINTS" id="PR00409">
    <property type="entry name" value="PHDIOXRDTASE"/>
</dbReference>
<dbReference type="InterPro" id="IPR050415">
    <property type="entry name" value="MRET"/>
</dbReference>
<dbReference type="GO" id="GO:0004497">
    <property type="term" value="F:monooxygenase activity"/>
    <property type="evidence" value="ECO:0007669"/>
    <property type="project" value="UniProtKB-KW"/>
</dbReference>
<dbReference type="InterPro" id="IPR006058">
    <property type="entry name" value="2Fe2S_fd_BS"/>
</dbReference>
<dbReference type="AlphaFoldDB" id="A0A239ITA7"/>
<dbReference type="InterPro" id="IPR001041">
    <property type="entry name" value="2Fe-2S_ferredoxin-type"/>
</dbReference>
<dbReference type="Gene3D" id="3.10.20.30">
    <property type="match status" value="1"/>
</dbReference>
<dbReference type="InterPro" id="IPR017927">
    <property type="entry name" value="FAD-bd_FR_type"/>
</dbReference>
<evidence type="ECO:0000259" key="9">
    <source>
        <dbReference type="PROSITE" id="PS51085"/>
    </source>
</evidence>
<keyword evidence="4" id="KW-0479">Metal-binding</keyword>
<dbReference type="OrthoDB" id="9796486at2"/>
<dbReference type="EMBL" id="FZOW01000007">
    <property type="protein sequence ID" value="SNS96827.1"/>
    <property type="molecule type" value="Genomic_DNA"/>
</dbReference>
<dbReference type="InterPro" id="IPR001709">
    <property type="entry name" value="Flavoprot_Pyr_Nucl_cyt_Rdtase"/>
</dbReference>
<feature type="domain" description="2Fe-2S ferredoxin-type" evidence="9">
    <location>
        <begin position="250"/>
        <end position="337"/>
    </location>
</feature>